<protein>
    <recommendedName>
        <fullName evidence="3">HTH cro/C1-type domain-containing protein</fullName>
    </recommendedName>
</protein>
<keyword evidence="2" id="KW-1185">Reference proteome</keyword>
<evidence type="ECO:0000313" key="1">
    <source>
        <dbReference type="EMBL" id="MCY1714166.1"/>
    </source>
</evidence>
<dbReference type="Gene3D" id="1.10.10.2830">
    <property type="match status" value="1"/>
</dbReference>
<reference evidence="1 2" key="1">
    <citation type="submission" date="2022-11" db="EMBL/GenBank/DDBJ databases">
        <authorList>
            <person name="Caiyu Z."/>
        </authorList>
    </citation>
    <scope>NUCLEOTIDE SEQUENCE [LARGE SCALE GENOMIC DNA]</scope>
    <source>
        <strain evidence="1 2">YR-4</strain>
    </source>
</reference>
<proteinExistence type="predicted"/>
<evidence type="ECO:0000313" key="2">
    <source>
        <dbReference type="Proteomes" id="UP001082703"/>
    </source>
</evidence>
<organism evidence="1 2">
    <name type="scientific">Caproiciproducens galactitolivorans</name>
    <dbReference type="NCBI Taxonomy" id="642589"/>
    <lineage>
        <taxon>Bacteria</taxon>
        <taxon>Bacillati</taxon>
        <taxon>Bacillota</taxon>
        <taxon>Clostridia</taxon>
        <taxon>Eubacteriales</taxon>
        <taxon>Acutalibacteraceae</taxon>
        <taxon>Caproiciproducens</taxon>
    </lineage>
</organism>
<sequence length="71" mass="8079">MGRIICELERIYGIKNGGDRLHNVQSATQSDLANKLGVDERSYANYKKLTTLIPELQEMVDNFQLVNSLPR</sequence>
<dbReference type="Proteomes" id="UP001082703">
    <property type="component" value="Unassembled WGS sequence"/>
</dbReference>
<name>A0ABT4BTD5_9FIRM</name>
<accession>A0ABT4BTD5</accession>
<dbReference type="EMBL" id="JAPOHA010000007">
    <property type="protein sequence ID" value="MCY1714166.1"/>
    <property type="molecule type" value="Genomic_DNA"/>
</dbReference>
<comment type="caution">
    <text evidence="1">The sequence shown here is derived from an EMBL/GenBank/DDBJ whole genome shotgun (WGS) entry which is preliminary data.</text>
</comment>
<dbReference type="SUPFAM" id="SSF109709">
    <property type="entry name" value="KorB DNA-binding domain-like"/>
    <property type="match status" value="1"/>
</dbReference>
<dbReference type="RefSeq" id="WP_268058217.1">
    <property type="nucleotide sequence ID" value="NZ_JAPOHA010000007.1"/>
</dbReference>
<evidence type="ECO:0008006" key="3">
    <source>
        <dbReference type="Google" id="ProtNLM"/>
    </source>
</evidence>
<gene>
    <name evidence="1" type="ORF">OUY18_07865</name>
</gene>